<accession>A0A060LYT1</accession>
<evidence type="ECO:0000256" key="2">
    <source>
        <dbReference type="ARBA" id="ARBA00022801"/>
    </source>
</evidence>
<dbReference type="KEGG" id="ble:BleG1_3859"/>
<dbReference type="Pfam" id="PF07687">
    <property type="entry name" value="M20_dimer"/>
    <property type="match status" value="1"/>
</dbReference>
<dbReference type="InterPro" id="IPR036264">
    <property type="entry name" value="Bact_exopeptidase_dim_dom"/>
</dbReference>
<dbReference type="EMBL" id="CP003923">
    <property type="protein sequence ID" value="AIC96406.1"/>
    <property type="molecule type" value="Genomic_DNA"/>
</dbReference>
<keyword evidence="1" id="KW-0479">Metal-binding</keyword>
<dbReference type="PIRSF" id="PIRSF037238">
    <property type="entry name" value="Carboxypeptidase_G2"/>
    <property type="match status" value="1"/>
</dbReference>
<feature type="active site" evidence="3">
    <location>
        <position position="78"/>
    </location>
</feature>
<protein>
    <submittedName>
        <fullName evidence="5">Carboxypeptidase G2</fullName>
    </submittedName>
</protein>
<dbReference type="GO" id="GO:0004180">
    <property type="term" value="F:carboxypeptidase activity"/>
    <property type="evidence" value="ECO:0007669"/>
    <property type="project" value="UniProtKB-KW"/>
</dbReference>
<keyword evidence="2" id="KW-0378">Hydrolase</keyword>
<dbReference type="CDD" id="cd03885">
    <property type="entry name" value="M20_CPDG2"/>
    <property type="match status" value="1"/>
</dbReference>
<sequence>MKIASTEEMLNMLEKLVNIDSGSYHKDGVDRVGQQLIDAYQTIGFHADIHEQHTYGNHIVLMHHEATEPDILVVAHMDTVFLEGTAAERPFHIVGERAYGPGVIDMKASHVTTFSALQALLNANKEAAKNVVVLLTSDEEIGAPSARKLIEAQGAGKKAVLVMEPARKDGSLVTSRRGGGRYTLKVTGKAAHSGIEPEKGRSAIEELAHKTIKLHQLSNHEEGISVNVGISKGGTSINTVADYAEGKVDIRITTQDQAAPLAKAIENICAQPDVPDTSIELEGEITRPPMERNEQTIALYEIINDVASSLNIDLTETSTGGGSDASFTSALGIPTIDGMGPIGGNQHNDEEYLEIDSLVERTKLLALTIERLSS</sequence>
<evidence type="ECO:0000313" key="6">
    <source>
        <dbReference type="Proteomes" id="UP000027142"/>
    </source>
</evidence>
<keyword evidence="5" id="KW-0121">Carboxypeptidase</keyword>
<evidence type="ECO:0000313" key="5">
    <source>
        <dbReference type="EMBL" id="AIC96406.1"/>
    </source>
</evidence>
<feature type="active site" description="Proton acceptor" evidence="3">
    <location>
        <position position="139"/>
    </location>
</feature>
<dbReference type="PANTHER" id="PTHR43808:SF9">
    <property type="entry name" value="BLL0789 PROTEIN"/>
    <property type="match status" value="1"/>
</dbReference>
<gene>
    <name evidence="5" type="ORF">BleG1_3859</name>
</gene>
<dbReference type="SUPFAM" id="SSF55031">
    <property type="entry name" value="Bacterial exopeptidase dimerisation domain"/>
    <property type="match status" value="1"/>
</dbReference>
<dbReference type="Gene3D" id="3.30.70.360">
    <property type="match status" value="1"/>
</dbReference>
<evidence type="ECO:0000256" key="1">
    <source>
        <dbReference type="ARBA" id="ARBA00022723"/>
    </source>
</evidence>
<dbReference type="RefSeq" id="WP_038484410.1">
    <property type="nucleotide sequence ID" value="NZ_CP003923.1"/>
</dbReference>
<dbReference type="InterPro" id="IPR011650">
    <property type="entry name" value="Peptidase_M20_dimer"/>
</dbReference>
<dbReference type="Gene3D" id="3.40.630.10">
    <property type="entry name" value="Zn peptidases"/>
    <property type="match status" value="1"/>
</dbReference>
<dbReference type="SUPFAM" id="SSF53187">
    <property type="entry name" value="Zn-dependent exopeptidases"/>
    <property type="match status" value="1"/>
</dbReference>
<dbReference type="OrthoDB" id="9783294at2"/>
<dbReference type="STRING" id="1246626.BleG1_3859"/>
<dbReference type="InterPro" id="IPR050072">
    <property type="entry name" value="Peptidase_M20A"/>
</dbReference>
<dbReference type="eggNOG" id="COG0624">
    <property type="taxonomic scope" value="Bacteria"/>
</dbReference>
<dbReference type="GO" id="GO:0046872">
    <property type="term" value="F:metal ion binding"/>
    <property type="evidence" value="ECO:0007669"/>
    <property type="project" value="UniProtKB-KW"/>
</dbReference>
<proteinExistence type="predicted"/>
<reference evidence="5 6" key="1">
    <citation type="journal article" date="2014" name="Gene">
        <title>A comparative genomic analysis of the alkalitolerant soil bacterium Bacillus lehensis G1.</title>
        <authorList>
            <person name="Noor Y.M."/>
            <person name="Samsulrizal N.H."/>
            <person name="Jema'on N.A."/>
            <person name="Low K.O."/>
            <person name="Ramli A.N."/>
            <person name="Alias N.I."/>
            <person name="Damis S.I."/>
            <person name="Fuzi S.F."/>
            <person name="Isa M.N."/>
            <person name="Murad A.M."/>
            <person name="Raih M.F."/>
            <person name="Bakar F.D."/>
            <person name="Najimudin N."/>
            <person name="Mahadi N.M."/>
            <person name="Illias R.M."/>
        </authorList>
    </citation>
    <scope>NUCLEOTIDE SEQUENCE [LARGE SCALE GENOMIC DNA]</scope>
    <source>
        <strain evidence="5 6">G1</strain>
    </source>
</reference>
<keyword evidence="6" id="KW-1185">Reference proteome</keyword>
<organism evidence="5 6">
    <name type="scientific">Shouchella lehensis G1</name>
    <dbReference type="NCBI Taxonomy" id="1246626"/>
    <lineage>
        <taxon>Bacteria</taxon>
        <taxon>Bacillati</taxon>
        <taxon>Bacillota</taxon>
        <taxon>Bacilli</taxon>
        <taxon>Bacillales</taxon>
        <taxon>Bacillaceae</taxon>
        <taxon>Shouchella</taxon>
    </lineage>
</organism>
<evidence type="ECO:0000256" key="3">
    <source>
        <dbReference type="PIRSR" id="PIRSR037238-1"/>
    </source>
</evidence>
<dbReference type="HOGENOM" id="CLU_021802_7_0_9"/>
<dbReference type="Proteomes" id="UP000027142">
    <property type="component" value="Chromosome"/>
</dbReference>
<dbReference type="InterPro" id="IPR002933">
    <property type="entry name" value="Peptidase_M20"/>
</dbReference>
<dbReference type="AlphaFoldDB" id="A0A060LYT1"/>
<dbReference type="PANTHER" id="PTHR43808">
    <property type="entry name" value="ACETYLORNITHINE DEACETYLASE"/>
    <property type="match status" value="1"/>
</dbReference>
<dbReference type="InterPro" id="IPR017150">
    <property type="entry name" value="Pept_M20_glutamate_carboxypep"/>
</dbReference>
<feature type="domain" description="Peptidase M20 dimerisation" evidence="4">
    <location>
        <begin position="175"/>
        <end position="275"/>
    </location>
</feature>
<evidence type="ECO:0000259" key="4">
    <source>
        <dbReference type="Pfam" id="PF07687"/>
    </source>
</evidence>
<name>A0A060LYT1_9BACI</name>
<keyword evidence="5" id="KW-0645">Protease</keyword>
<dbReference type="PATRIC" id="fig|1246626.3.peg.3854"/>
<dbReference type="Pfam" id="PF01546">
    <property type="entry name" value="Peptidase_M20"/>
    <property type="match status" value="1"/>
</dbReference>